<dbReference type="EMBL" id="MKGL01000066">
    <property type="protein sequence ID" value="RNF08443.1"/>
    <property type="molecule type" value="Genomic_DNA"/>
</dbReference>
<dbReference type="EC" id="2.3.1.21" evidence="5"/>
<dbReference type="OrthoDB" id="240216at2759"/>
<dbReference type="VEuPathDB" id="TriTrypDB:TRSC58_02887"/>
<comment type="caution">
    <text evidence="5">The sequence shown here is derived from an EMBL/GenBank/DDBJ whole genome shotgun (WGS) entry which is preliminary data.</text>
</comment>
<accession>A0A422NSK2</accession>
<dbReference type="AlphaFoldDB" id="A0A422NSK2"/>
<dbReference type="GO" id="GO:0006635">
    <property type="term" value="P:fatty acid beta-oxidation"/>
    <property type="evidence" value="ECO:0007669"/>
    <property type="project" value="TreeGrafter"/>
</dbReference>
<evidence type="ECO:0000256" key="1">
    <source>
        <dbReference type="ARBA" id="ARBA00005232"/>
    </source>
</evidence>
<keyword evidence="2 5" id="KW-0808">Transferase</keyword>
<reference evidence="5 6" key="1">
    <citation type="journal article" date="2018" name="BMC Genomics">
        <title>Genomic comparison of Trypanosoma conorhini and Trypanosoma rangeli to Trypanosoma cruzi strains of high and low virulence.</title>
        <authorList>
            <person name="Bradwell K.R."/>
            <person name="Koparde V.N."/>
            <person name="Matveyev A.V."/>
            <person name="Serrano M.G."/>
            <person name="Alves J.M."/>
            <person name="Parikh H."/>
            <person name="Huang B."/>
            <person name="Lee V."/>
            <person name="Espinosa-Alvarez O."/>
            <person name="Ortiz P.A."/>
            <person name="Costa-Martins A.G."/>
            <person name="Teixeira M.M."/>
            <person name="Buck G.A."/>
        </authorList>
    </citation>
    <scope>NUCLEOTIDE SEQUENCE [LARGE SCALE GENOMIC DNA]</scope>
    <source>
        <strain evidence="5 6">AM80</strain>
    </source>
</reference>
<dbReference type="Gene3D" id="3.30.559.10">
    <property type="entry name" value="Chloramphenicol acetyltransferase-like domain"/>
    <property type="match status" value="1"/>
</dbReference>
<dbReference type="Proteomes" id="UP000283634">
    <property type="component" value="Unassembled WGS sequence"/>
</dbReference>
<gene>
    <name evidence="5" type="ORF">TraAM80_02745</name>
</gene>
<dbReference type="Pfam" id="PF00755">
    <property type="entry name" value="Carn_acyltransf"/>
    <property type="match status" value="1"/>
</dbReference>
<keyword evidence="6" id="KW-1185">Reference proteome</keyword>
<proteinExistence type="inferred from homology"/>
<dbReference type="OMA" id="NRWWDKS"/>
<comment type="similarity">
    <text evidence="1">Belongs to the carnitine/choline acetyltransferase family.</text>
</comment>
<sequence>MLRCSCALANAMGLLTVPSDIHDWTPLRQYLENHTVGACTDSTVMNASIIPTRHLQRSLFRLPIPKLQSTCSHYLNAVKPLVSPRQFEATSKIVKDFESGEGRVLQEELVRTDKANKHTSYISADLFYLSLSDRRPLPINTNPCLLTKRDQDKPDMLTRATFWITSSVDFYRMYLENTLKPDIFSAAPKTHYSRKEWFERTVSLSSKSIAAKVCVFGSNFQAFPLDMSQYANLMSSTRLPGTLMDEVRSFSYMPHIIVQFRGHQYVVNVADNECKPLPEEQIYARLKAITDLNPRPPKVDIGIFTSADRTTWHAVRTEMLRATENQKNFELLDSAIFVLNLDDDVEVDFLNCRGAVDATRVLLVRNTNRWWDKSFSVIVTKDGFLAINFEPSWGDGFAVLRYTQDVLNHSIMRSSRGMRRDASPTEGVKQLHWRLTPRLEQEAAKARSRLDADIRRMDLDLCMLKGVGLSDPIFRKRSVKSDSFLQMVMQLAWWRLYKSTVSTYESASTAAYRHGRTECIRSATMESQAFTMLMDAPHATASEKVEAMLKAMKKHVELSKLAKMGEGVDRHLFALKMVAQRRNRNRVPDLFSNPSYATLCSNMMITSTFCSDALVGGGFGPVSLGYGIGYAAEKETLSFNVSCWKEKGPRYAADEFTHALCAAALDMYKLLCSSKLG</sequence>
<evidence type="ECO:0000259" key="4">
    <source>
        <dbReference type="Pfam" id="PF00755"/>
    </source>
</evidence>
<protein>
    <submittedName>
        <fullName evidence="5">Putative carnitine O-palmitoyltransferase II</fullName>
        <ecNumber evidence="5">2.3.1.21</ecNumber>
    </submittedName>
</protein>
<dbReference type="SUPFAM" id="SSF52777">
    <property type="entry name" value="CoA-dependent acyltransferases"/>
    <property type="match status" value="2"/>
</dbReference>
<dbReference type="GO" id="GO:0005739">
    <property type="term" value="C:mitochondrion"/>
    <property type="evidence" value="ECO:0007669"/>
    <property type="project" value="TreeGrafter"/>
</dbReference>
<evidence type="ECO:0000313" key="5">
    <source>
        <dbReference type="EMBL" id="RNF08443.1"/>
    </source>
</evidence>
<keyword evidence="3 5" id="KW-0012">Acyltransferase</keyword>
<dbReference type="RefSeq" id="XP_029240399.1">
    <property type="nucleotide sequence ID" value="XM_029379737.1"/>
</dbReference>
<dbReference type="GO" id="GO:0004095">
    <property type="term" value="F:carnitine O-palmitoyltransferase activity"/>
    <property type="evidence" value="ECO:0007669"/>
    <property type="project" value="UniProtKB-EC"/>
</dbReference>
<dbReference type="PANTHER" id="PTHR22589:SF16">
    <property type="entry name" value="CARNITINE O-PALMITOYLTRANSFERASE 2, MITOCHONDRIAL"/>
    <property type="match status" value="1"/>
</dbReference>
<dbReference type="Gene3D" id="3.30.559.70">
    <property type="entry name" value="Choline/Carnitine o-acyltransferase, domain 2"/>
    <property type="match status" value="1"/>
</dbReference>
<dbReference type="PANTHER" id="PTHR22589">
    <property type="entry name" value="CARNITINE O-ACYLTRANSFERASE"/>
    <property type="match status" value="1"/>
</dbReference>
<evidence type="ECO:0000256" key="3">
    <source>
        <dbReference type="ARBA" id="ARBA00023315"/>
    </source>
</evidence>
<dbReference type="InterPro" id="IPR000542">
    <property type="entry name" value="Carn_acyl_trans"/>
</dbReference>
<dbReference type="InterPro" id="IPR042231">
    <property type="entry name" value="Cho/carn_acyl_trans_2"/>
</dbReference>
<dbReference type="GeneID" id="40326678"/>
<dbReference type="InterPro" id="IPR023213">
    <property type="entry name" value="CAT-like_dom_sf"/>
</dbReference>
<organism evidence="5 6">
    <name type="scientific">Trypanosoma rangeli</name>
    <dbReference type="NCBI Taxonomy" id="5698"/>
    <lineage>
        <taxon>Eukaryota</taxon>
        <taxon>Discoba</taxon>
        <taxon>Euglenozoa</taxon>
        <taxon>Kinetoplastea</taxon>
        <taxon>Metakinetoplastina</taxon>
        <taxon>Trypanosomatida</taxon>
        <taxon>Trypanosomatidae</taxon>
        <taxon>Trypanosoma</taxon>
        <taxon>Herpetosoma</taxon>
    </lineage>
</organism>
<dbReference type="InterPro" id="IPR039551">
    <property type="entry name" value="Cho/carn_acyl_trans"/>
</dbReference>
<name>A0A422NSK2_TRYRA</name>
<feature type="domain" description="Choline/carnitine acyltransferase" evidence="4">
    <location>
        <begin position="62"/>
        <end position="660"/>
    </location>
</feature>
<evidence type="ECO:0000313" key="6">
    <source>
        <dbReference type="Proteomes" id="UP000283634"/>
    </source>
</evidence>
<evidence type="ECO:0000256" key="2">
    <source>
        <dbReference type="ARBA" id="ARBA00022679"/>
    </source>
</evidence>